<dbReference type="Gene3D" id="1.20.1280.50">
    <property type="match status" value="1"/>
</dbReference>
<evidence type="ECO:0008006" key="3">
    <source>
        <dbReference type="Google" id="ProtNLM"/>
    </source>
</evidence>
<dbReference type="EMBL" id="JADNYJ010000208">
    <property type="protein sequence ID" value="KAF8874772.1"/>
    <property type="molecule type" value="Genomic_DNA"/>
</dbReference>
<dbReference type="AlphaFoldDB" id="A0A9P5NC40"/>
<dbReference type="OrthoDB" id="2979028at2759"/>
<reference evidence="1" key="1">
    <citation type="submission" date="2020-11" db="EMBL/GenBank/DDBJ databases">
        <authorList>
            <consortium name="DOE Joint Genome Institute"/>
            <person name="Ahrendt S."/>
            <person name="Riley R."/>
            <person name="Andreopoulos W."/>
            <person name="LaButti K."/>
            <person name="Pangilinan J."/>
            <person name="Ruiz-duenas F.J."/>
            <person name="Barrasa J.M."/>
            <person name="Sanchez-Garcia M."/>
            <person name="Camarero S."/>
            <person name="Miyauchi S."/>
            <person name="Serrano A."/>
            <person name="Linde D."/>
            <person name="Babiker R."/>
            <person name="Drula E."/>
            <person name="Ayuso-Fernandez I."/>
            <person name="Pacheco R."/>
            <person name="Padilla G."/>
            <person name="Ferreira P."/>
            <person name="Barriuso J."/>
            <person name="Kellner H."/>
            <person name="Castanera R."/>
            <person name="Alfaro M."/>
            <person name="Ramirez L."/>
            <person name="Pisabarro A.G."/>
            <person name="Kuo A."/>
            <person name="Tritt A."/>
            <person name="Lipzen A."/>
            <person name="He G."/>
            <person name="Yan M."/>
            <person name="Ng V."/>
            <person name="Cullen D."/>
            <person name="Martin F."/>
            <person name="Rosso M.-N."/>
            <person name="Henrissat B."/>
            <person name="Hibbett D."/>
            <person name="Martinez A.T."/>
            <person name="Grigoriev I.V."/>
        </authorList>
    </citation>
    <scope>NUCLEOTIDE SEQUENCE</scope>
    <source>
        <strain evidence="1">AH 44721</strain>
    </source>
</reference>
<keyword evidence="2" id="KW-1185">Reference proteome</keyword>
<evidence type="ECO:0000313" key="2">
    <source>
        <dbReference type="Proteomes" id="UP000724874"/>
    </source>
</evidence>
<comment type="caution">
    <text evidence="1">The sequence shown here is derived from an EMBL/GenBank/DDBJ whole genome shotgun (WGS) entry which is preliminary data.</text>
</comment>
<accession>A0A9P5NC40</accession>
<gene>
    <name evidence="1" type="ORF">CPB84DRAFT_560417</name>
</gene>
<sequence>MSSDRAFLQLNPDVLRLIFALNADIFSNPSALLDTRLASQVCRSWRDVALSSPSLWGRLIDLEEFSNEANRDHSWVEEILRRSGDSLLWIRAYGRGCSSPVFIELLAKHWHRIQRLVLHVPLKALSAFSESDCTPEIRQVFERWPSIRLFADNVPFLREFHAPLYLKFDIQADWLAQLSSLRIGQPFAIQDVISCLQKTPNLEYLYVDHLEGTAKQFPPHVVLHLPNVSHCLLYSDFKSSITLLERLDIPSRCHVKVRPGNLVLKNMSLEFLESSFKLLSTITHRYLQTQQSREMHLKLLLSLRSFLLRDETPCDDLGNFEIFIMLDAQCPPHLLTFLFSEFAFAELSKVTELDLFFSVGNITKEATTFLSAFSSLKTIGILNKETLRNFQINFRQDGQPEDASRIMYPFVDVVKISFHIPWSSAHIIGKDGVIHQLLKSRLEQGYPIKVLDLSQGRAERTLPLQYLEEFQGMRVVWADKHNWKILEYECGSGHPEMLPKSFDFLDEMLLLPLELSMSR</sequence>
<dbReference type="Proteomes" id="UP000724874">
    <property type="component" value="Unassembled WGS sequence"/>
</dbReference>
<name>A0A9P5NC40_GYMJU</name>
<evidence type="ECO:0000313" key="1">
    <source>
        <dbReference type="EMBL" id="KAF8874772.1"/>
    </source>
</evidence>
<proteinExistence type="predicted"/>
<organism evidence="1 2">
    <name type="scientific">Gymnopilus junonius</name>
    <name type="common">Spectacular rustgill mushroom</name>
    <name type="synonym">Gymnopilus spectabilis subsp. junonius</name>
    <dbReference type="NCBI Taxonomy" id="109634"/>
    <lineage>
        <taxon>Eukaryota</taxon>
        <taxon>Fungi</taxon>
        <taxon>Dikarya</taxon>
        <taxon>Basidiomycota</taxon>
        <taxon>Agaricomycotina</taxon>
        <taxon>Agaricomycetes</taxon>
        <taxon>Agaricomycetidae</taxon>
        <taxon>Agaricales</taxon>
        <taxon>Agaricineae</taxon>
        <taxon>Hymenogastraceae</taxon>
        <taxon>Gymnopilus</taxon>
    </lineage>
</organism>
<protein>
    <recommendedName>
        <fullName evidence="3">F-box domain-containing protein</fullName>
    </recommendedName>
</protein>